<feature type="domain" description="Reverse transcriptase Ty1/copia-type" evidence="1">
    <location>
        <begin position="244"/>
        <end position="316"/>
    </location>
</feature>
<dbReference type="EMBL" id="JACGWM010000003">
    <property type="protein sequence ID" value="KAL0381965.1"/>
    <property type="molecule type" value="Genomic_DNA"/>
</dbReference>
<dbReference type="PANTHER" id="PTHR11439:SF496">
    <property type="entry name" value="RNA-DIRECTED DNA POLYMERASE"/>
    <property type="match status" value="1"/>
</dbReference>
<evidence type="ECO:0000313" key="2">
    <source>
        <dbReference type="EMBL" id="KAL0381965.1"/>
    </source>
</evidence>
<reference evidence="2" key="2">
    <citation type="journal article" date="2024" name="Plant">
        <title>Genomic evolution and insights into agronomic trait innovations of Sesamum species.</title>
        <authorList>
            <person name="Miao H."/>
            <person name="Wang L."/>
            <person name="Qu L."/>
            <person name="Liu H."/>
            <person name="Sun Y."/>
            <person name="Le M."/>
            <person name="Wang Q."/>
            <person name="Wei S."/>
            <person name="Zheng Y."/>
            <person name="Lin W."/>
            <person name="Duan Y."/>
            <person name="Cao H."/>
            <person name="Xiong S."/>
            <person name="Wang X."/>
            <person name="Wei L."/>
            <person name="Li C."/>
            <person name="Ma Q."/>
            <person name="Ju M."/>
            <person name="Zhao R."/>
            <person name="Li G."/>
            <person name="Mu C."/>
            <person name="Tian Q."/>
            <person name="Mei H."/>
            <person name="Zhang T."/>
            <person name="Gao T."/>
            <person name="Zhang H."/>
        </authorList>
    </citation>
    <scope>NUCLEOTIDE SEQUENCE</scope>
    <source>
        <strain evidence="2">KEN8</strain>
    </source>
</reference>
<dbReference type="Pfam" id="PF07727">
    <property type="entry name" value="RVT_2"/>
    <property type="match status" value="1"/>
</dbReference>
<proteinExistence type="predicted"/>
<dbReference type="PANTHER" id="PTHR11439">
    <property type="entry name" value="GAG-POL-RELATED RETROTRANSPOSON"/>
    <property type="match status" value="1"/>
</dbReference>
<reference evidence="2" key="1">
    <citation type="submission" date="2020-06" db="EMBL/GenBank/DDBJ databases">
        <authorList>
            <person name="Li T."/>
            <person name="Hu X."/>
            <person name="Zhang T."/>
            <person name="Song X."/>
            <person name="Zhang H."/>
            <person name="Dai N."/>
            <person name="Sheng W."/>
            <person name="Hou X."/>
            <person name="Wei L."/>
        </authorList>
    </citation>
    <scope>NUCLEOTIDE SEQUENCE</scope>
    <source>
        <strain evidence="2">KEN8</strain>
        <tissue evidence="2">Leaf</tissue>
    </source>
</reference>
<evidence type="ECO:0000259" key="1">
    <source>
        <dbReference type="Pfam" id="PF07727"/>
    </source>
</evidence>
<organism evidence="2">
    <name type="scientific">Sesamum calycinum</name>
    <dbReference type="NCBI Taxonomy" id="2727403"/>
    <lineage>
        <taxon>Eukaryota</taxon>
        <taxon>Viridiplantae</taxon>
        <taxon>Streptophyta</taxon>
        <taxon>Embryophyta</taxon>
        <taxon>Tracheophyta</taxon>
        <taxon>Spermatophyta</taxon>
        <taxon>Magnoliopsida</taxon>
        <taxon>eudicotyledons</taxon>
        <taxon>Gunneridae</taxon>
        <taxon>Pentapetalae</taxon>
        <taxon>asterids</taxon>
        <taxon>lamiids</taxon>
        <taxon>Lamiales</taxon>
        <taxon>Pedaliaceae</taxon>
        <taxon>Sesamum</taxon>
    </lineage>
</organism>
<protein>
    <submittedName>
        <fullName evidence="2">Retrovirus-related Pol polyprotein from transposon TNT 1-94</fullName>
    </submittedName>
</protein>
<gene>
    <name evidence="2" type="ORF">Scaly_0483800</name>
</gene>
<comment type="caution">
    <text evidence="2">The sequence shown here is derived from an EMBL/GenBank/DDBJ whole genome shotgun (WGS) entry which is preliminary data.</text>
</comment>
<accession>A0AAW2RNX7</accession>
<dbReference type="AlphaFoldDB" id="A0AAW2RNX7"/>
<name>A0AAW2RNX7_9LAMI</name>
<dbReference type="CDD" id="cd09272">
    <property type="entry name" value="RNase_HI_RT_Ty1"/>
    <property type="match status" value="1"/>
</dbReference>
<dbReference type="InterPro" id="IPR013103">
    <property type="entry name" value="RVT_2"/>
</dbReference>
<sequence length="466" mass="51778">MDLDLHPQQCGGTFGIEETCTIFVNKEACSAFSCLTSRGGRRLRCNSVDRSGLTPSNIICLASSGSCEEVRQKIFGISWNENGYALDKPLSTALPEGSSLEERATFENWLEDNRKICSIILASMTKEIQKQYDRLNDVPSIILHMKESLPPSYDLFIINYNMNGLEKSTHELINMLVQYKATTYKSALVVLVGGASTTKTKGKRAGYWKRKKGKGKVVAATTNAEGTPTTPLAVVLTFSIIASVGKKQNAKVGFEETYSPIAMAKSIRILLAIAAWYDYEIWEMDVKMTFLNGFVEEEILMDQPDGFTFVVEEQKSDDDNAKSESGFAFKLNGGVVAWKSSKQATTADSTIEAEYIAASEAAKEVVWIKNYIQELGVVPSVVELVVVFCDNNRVIAQTKELISHHRSKYILRCYHLLREMVRRGDVRIDQVSSAKNTTNPLTKSMSPIAHTLHLDKMGLRSMGDLL</sequence>